<dbReference type="GO" id="GO:0003677">
    <property type="term" value="F:DNA binding"/>
    <property type="evidence" value="ECO:0007669"/>
    <property type="project" value="InterPro"/>
</dbReference>
<organism evidence="7 8">
    <name type="scientific">Chamaesiphon minutus (strain ATCC 27169 / PCC 6605)</name>
    <dbReference type="NCBI Taxonomy" id="1173020"/>
    <lineage>
        <taxon>Bacteria</taxon>
        <taxon>Bacillati</taxon>
        <taxon>Cyanobacteriota</taxon>
        <taxon>Cyanophyceae</taxon>
        <taxon>Gomontiellales</taxon>
        <taxon>Chamaesiphonaceae</taxon>
        <taxon>Chamaesiphon</taxon>
    </lineage>
</organism>
<evidence type="ECO:0000256" key="4">
    <source>
        <dbReference type="ARBA" id="ARBA00023163"/>
    </source>
</evidence>
<dbReference type="InterPro" id="IPR007627">
    <property type="entry name" value="RNA_pol_sigma70_r2"/>
</dbReference>
<feature type="domain" description="RNA polymerase sigma factor 70 region 4 type 2" evidence="6">
    <location>
        <begin position="127"/>
        <end position="180"/>
    </location>
</feature>
<dbReference type="NCBIfam" id="TIGR02937">
    <property type="entry name" value="sigma70-ECF"/>
    <property type="match status" value="1"/>
</dbReference>
<dbReference type="RefSeq" id="WP_015161097.1">
    <property type="nucleotide sequence ID" value="NC_019697.1"/>
</dbReference>
<dbReference type="HOGENOM" id="CLU_047691_9_3_3"/>
<proteinExistence type="inferred from homology"/>
<dbReference type="OrthoDB" id="9784272at2"/>
<sequence>MLQSPIEPAKLLINIAKGDRSALSQLYDRYSRMIYAIAWKSLNSVEECEEVVLDVFAQIWRIADRFDLNKGSAEQWIFTLARSRTLDRLRKFQRLQKVNEAIDAGKEIDFPTASVDPIEAIEISERRQQVLAALEQIPPAQRQVIEMAYYQGLTHSEIATATGLSLGTVKTRLRLGLSKLKLGFENKS</sequence>
<dbReference type="Proteomes" id="UP000010366">
    <property type="component" value="Chromosome"/>
</dbReference>
<dbReference type="PATRIC" id="fig|1173020.3.peg.4619"/>
<evidence type="ECO:0000313" key="8">
    <source>
        <dbReference type="Proteomes" id="UP000010366"/>
    </source>
</evidence>
<dbReference type="Gene3D" id="1.10.10.10">
    <property type="entry name" value="Winged helix-like DNA-binding domain superfamily/Winged helix DNA-binding domain"/>
    <property type="match status" value="1"/>
</dbReference>
<dbReference type="InterPro" id="IPR013325">
    <property type="entry name" value="RNA_pol_sigma_r2"/>
</dbReference>
<evidence type="ECO:0000256" key="3">
    <source>
        <dbReference type="ARBA" id="ARBA00023082"/>
    </source>
</evidence>
<evidence type="ECO:0000313" key="7">
    <source>
        <dbReference type="EMBL" id="AFY94985.1"/>
    </source>
</evidence>
<dbReference type="STRING" id="1173020.Cha6605_4028"/>
<keyword evidence="8" id="KW-1185">Reference proteome</keyword>
<protein>
    <submittedName>
        <fullName evidence="7">RNA polymerase sigma factor, sigma-70 family</fullName>
    </submittedName>
</protein>
<evidence type="ECO:0000259" key="5">
    <source>
        <dbReference type="Pfam" id="PF04542"/>
    </source>
</evidence>
<dbReference type="GO" id="GO:0006352">
    <property type="term" value="P:DNA-templated transcription initiation"/>
    <property type="evidence" value="ECO:0007669"/>
    <property type="project" value="InterPro"/>
</dbReference>
<dbReference type="KEGG" id="cmp:Cha6605_4028"/>
<dbReference type="Gene3D" id="1.10.1740.10">
    <property type="match status" value="1"/>
</dbReference>
<comment type="similarity">
    <text evidence="1">Belongs to the sigma-70 factor family. ECF subfamily.</text>
</comment>
<feature type="domain" description="RNA polymerase sigma-70 region 2" evidence="5">
    <location>
        <begin position="26"/>
        <end position="93"/>
    </location>
</feature>
<dbReference type="InterPro" id="IPR014284">
    <property type="entry name" value="RNA_pol_sigma-70_dom"/>
</dbReference>
<keyword evidence="4" id="KW-0804">Transcription</keyword>
<dbReference type="InterPro" id="IPR013324">
    <property type="entry name" value="RNA_pol_sigma_r3/r4-like"/>
</dbReference>
<dbReference type="GO" id="GO:0016987">
    <property type="term" value="F:sigma factor activity"/>
    <property type="evidence" value="ECO:0007669"/>
    <property type="project" value="UniProtKB-KW"/>
</dbReference>
<dbReference type="EMBL" id="CP003600">
    <property type="protein sequence ID" value="AFY94985.1"/>
    <property type="molecule type" value="Genomic_DNA"/>
</dbReference>
<dbReference type="Pfam" id="PF08281">
    <property type="entry name" value="Sigma70_r4_2"/>
    <property type="match status" value="1"/>
</dbReference>
<dbReference type="PANTHER" id="PTHR43133:SF62">
    <property type="entry name" value="RNA POLYMERASE SIGMA FACTOR SIGZ"/>
    <property type="match status" value="1"/>
</dbReference>
<keyword evidence="2" id="KW-0805">Transcription regulation</keyword>
<dbReference type="InterPro" id="IPR013249">
    <property type="entry name" value="RNA_pol_sigma70_r4_t2"/>
</dbReference>
<dbReference type="eggNOG" id="COG1595">
    <property type="taxonomic scope" value="Bacteria"/>
</dbReference>
<name>K9UJI7_CHAP6</name>
<reference evidence="7 8" key="1">
    <citation type="submission" date="2012-05" db="EMBL/GenBank/DDBJ databases">
        <title>Finished chromosome of genome of Chamaesiphon sp. PCC 6605.</title>
        <authorList>
            <consortium name="US DOE Joint Genome Institute"/>
            <person name="Gugger M."/>
            <person name="Coursin T."/>
            <person name="Rippka R."/>
            <person name="Tandeau De Marsac N."/>
            <person name="Huntemann M."/>
            <person name="Wei C.-L."/>
            <person name="Han J."/>
            <person name="Detter J.C."/>
            <person name="Han C."/>
            <person name="Tapia R."/>
            <person name="Chen A."/>
            <person name="Kyrpides N."/>
            <person name="Mavromatis K."/>
            <person name="Markowitz V."/>
            <person name="Szeto E."/>
            <person name="Ivanova N."/>
            <person name="Pagani I."/>
            <person name="Pati A."/>
            <person name="Goodwin L."/>
            <person name="Nordberg H.P."/>
            <person name="Cantor M.N."/>
            <person name="Hua S.X."/>
            <person name="Woyke T."/>
            <person name="Kerfeld C.A."/>
        </authorList>
    </citation>
    <scope>NUCLEOTIDE SEQUENCE [LARGE SCALE GENOMIC DNA]</scope>
    <source>
        <strain evidence="8">ATCC 27169 / PCC 6605</strain>
    </source>
</reference>
<dbReference type="CDD" id="cd06171">
    <property type="entry name" value="Sigma70_r4"/>
    <property type="match status" value="1"/>
</dbReference>
<dbReference type="SUPFAM" id="SSF88659">
    <property type="entry name" value="Sigma3 and sigma4 domains of RNA polymerase sigma factors"/>
    <property type="match status" value="1"/>
</dbReference>
<evidence type="ECO:0000256" key="2">
    <source>
        <dbReference type="ARBA" id="ARBA00023015"/>
    </source>
</evidence>
<accession>K9UJI7</accession>
<keyword evidence="3" id="KW-0731">Sigma factor</keyword>
<dbReference type="InterPro" id="IPR039425">
    <property type="entry name" value="RNA_pol_sigma-70-like"/>
</dbReference>
<evidence type="ECO:0000259" key="6">
    <source>
        <dbReference type="Pfam" id="PF08281"/>
    </source>
</evidence>
<dbReference type="InterPro" id="IPR036388">
    <property type="entry name" value="WH-like_DNA-bd_sf"/>
</dbReference>
<dbReference type="PANTHER" id="PTHR43133">
    <property type="entry name" value="RNA POLYMERASE ECF-TYPE SIGMA FACTO"/>
    <property type="match status" value="1"/>
</dbReference>
<dbReference type="Pfam" id="PF04542">
    <property type="entry name" value="Sigma70_r2"/>
    <property type="match status" value="1"/>
</dbReference>
<dbReference type="SUPFAM" id="SSF88946">
    <property type="entry name" value="Sigma2 domain of RNA polymerase sigma factors"/>
    <property type="match status" value="1"/>
</dbReference>
<gene>
    <name evidence="7" type="ORF">Cha6605_4028</name>
</gene>
<evidence type="ECO:0000256" key="1">
    <source>
        <dbReference type="ARBA" id="ARBA00010641"/>
    </source>
</evidence>
<dbReference type="AlphaFoldDB" id="K9UJI7"/>